<feature type="chain" id="PRO_5040260740" evidence="1">
    <location>
        <begin position="23"/>
        <end position="193"/>
    </location>
</feature>
<sequence>MVTWIRAGLLIYLCQFLAPISSGSDEAKLHEGKTREKRGAVYPVGTVLQFSVALAYPIEIPKRKAATNLGVLINIDLPFNITQLYPYTPEVDQARALSHDALYDDLARILSEHGFNGQECILKSICQIAGRKSEKDDLGHSFLQLLFRPKFLGNCTDAKSTLIKEARVAGILHVDCNFKYNMCPTSFLDLITS</sequence>
<accession>A0A9P0EZH7</accession>
<keyword evidence="3" id="KW-1185">Reference proteome</keyword>
<proteinExistence type="predicted"/>
<protein>
    <submittedName>
        <fullName evidence="2">Uncharacterized protein</fullName>
    </submittedName>
</protein>
<dbReference type="Pfam" id="PF07841">
    <property type="entry name" value="DM4_12"/>
    <property type="match status" value="1"/>
</dbReference>
<name>A0A9P0EZH7_BEMTA</name>
<evidence type="ECO:0000256" key="1">
    <source>
        <dbReference type="SAM" id="SignalP"/>
    </source>
</evidence>
<dbReference type="KEGG" id="btab:109039544"/>
<feature type="signal peptide" evidence="1">
    <location>
        <begin position="1"/>
        <end position="22"/>
    </location>
</feature>
<organism evidence="2 3">
    <name type="scientific">Bemisia tabaci</name>
    <name type="common">Sweetpotato whitefly</name>
    <name type="synonym">Aleurodes tabaci</name>
    <dbReference type="NCBI Taxonomy" id="7038"/>
    <lineage>
        <taxon>Eukaryota</taxon>
        <taxon>Metazoa</taxon>
        <taxon>Ecdysozoa</taxon>
        <taxon>Arthropoda</taxon>
        <taxon>Hexapoda</taxon>
        <taxon>Insecta</taxon>
        <taxon>Pterygota</taxon>
        <taxon>Neoptera</taxon>
        <taxon>Paraneoptera</taxon>
        <taxon>Hemiptera</taxon>
        <taxon>Sternorrhyncha</taxon>
        <taxon>Aleyrodoidea</taxon>
        <taxon>Aleyrodidae</taxon>
        <taxon>Aleyrodinae</taxon>
        <taxon>Bemisia</taxon>
    </lineage>
</organism>
<evidence type="ECO:0000313" key="3">
    <source>
        <dbReference type="Proteomes" id="UP001152759"/>
    </source>
</evidence>
<dbReference type="InterPro" id="IPR006631">
    <property type="entry name" value="DM4_12"/>
</dbReference>
<dbReference type="OrthoDB" id="6598360at2759"/>
<dbReference type="SMART" id="SM00718">
    <property type="entry name" value="DM4_12"/>
    <property type="match status" value="1"/>
</dbReference>
<evidence type="ECO:0000313" key="2">
    <source>
        <dbReference type="EMBL" id="CAH0385569.1"/>
    </source>
</evidence>
<dbReference type="PANTHER" id="PTHR21398">
    <property type="entry name" value="AGAP007094-PA"/>
    <property type="match status" value="1"/>
</dbReference>
<dbReference type="Proteomes" id="UP001152759">
    <property type="component" value="Chromosome 2"/>
</dbReference>
<dbReference type="PANTHER" id="PTHR21398:SF4">
    <property type="entry name" value="AGAP002980-PA"/>
    <property type="match status" value="1"/>
</dbReference>
<dbReference type="AlphaFoldDB" id="A0A9P0EZH7"/>
<dbReference type="EMBL" id="OU963863">
    <property type="protein sequence ID" value="CAH0385569.1"/>
    <property type="molecule type" value="Genomic_DNA"/>
</dbReference>
<keyword evidence="1" id="KW-0732">Signal</keyword>
<gene>
    <name evidence="2" type="ORF">BEMITA_LOCUS4785</name>
</gene>
<reference evidence="2" key="1">
    <citation type="submission" date="2021-12" db="EMBL/GenBank/DDBJ databases">
        <authorList>
            <person name="King R."/>
        </authorList>
    </citation>
    <scope>NUCLEOTIDE SEQUENCE</scope>
</reference>